<keyword evidence="2" id="KW-0255">Endonuclease</keyword>
<dbReference type="InterPro" id="IPR052906">
    <property type="entry name" value="Type_IV_Methyl-Rstrct_Enzyme"/>
</dbReference>
<keyword evidence="2" id="KW-0540">Nuclease</keyword>
<accession>A0ABX9B7I3</accession>
<dbReference type="PANTHER" id="PTHR30015:SF7">
    <property type="entry name" value="TYPE IV METHYL-DIRECTED RESTRICTION ENZYME ECOKMRR"/>
    <property type="match status" value="1"/>
</dbReference>
<gene>
    <name evidence="2" type="ORF">K5H97_10385</name>
</gene>
<dbReference type="Gene3D" id="3.40.1350.10">
    <property type="match status" value="1"/>
</dbReference>
<keyword evidence="2" id="KW-0378">Hydrolase</keyword>
<dbReference type="InterPro" id="IPR011335">
    <property type="entry name" value="Restrct_endonuc-II-like"/>
</dbReference>
<sequence length="392" mass="44799">MSDRELEKRVENAQIDIKSWAERNDLWYDSGFTSYAERVDGEPGEEAVVFILYSSGDLARLLDEDLDPRLRAELDQICESHGFWFDNNDGCSYYFFATTEEMQAAYDQYFHWKWVCSLIVEDFSDIYAELYQYFQARPERLYNLTPREFEILLYRVFQAQGYESQVGPGVGDGGVDVRLLQRGPLGDTLTYVQAKRYSPRHPIRLDAVQALRGVVANDGVSHGIFVTTSRYLPSAHKFARASNGVLELKDSGDVAEWCNQAQQGIVQDKSTLVSDSHVLSLLRRVQAGEKALVTHAHTGYSTITNSFALVLKETKQAALLMCLPRRNLFQDAHGLEGHEIPVLDHQILAMRRIETVFRAKRSVDDQGRVSYWDGKNLYSAWDQQPCRFSHLD</sequence>
<evidence type="ECO:0000313" key="3">
    <source>
        <dbReference type="Proteomes" id="UP000825591"/>
    </source>
</evidence>
<reference evidence="2 3" key="1">
    <citation type="submission" date="2021-08" db="EMBL/GenBank/DDBJ databases">
        <title>Bactericidal Effect of Pseudomonas oryziphila sp. nov., a novel Pseudomonas Species Against Xanthomonas oryzae Reduces Disease Severity of Bacterial Leaf Streak of Rice.</title>
        <authorList>
            <person name="Yang R."/>
            <person name="Li S."/>
            <person name="Li Y."/>
            <person name="Yan Y."/>
            <person name="Fang Y."/>
            <person name="Zou L."/>
            <person name="Chen G."/>
        </authorList>
    </citation>
    <scope>NUCLEOTIDE SEQUENCE [LARGE SCALE GENOMIC DNA]</scope>
    <source>
        <strain evidence="2 3">DSM 17497</strain>
    </source>
</reference>
<dbReference type="PANTHER" id="PTHR30015">
    <property type="entry name" value="MRR RESTRICTION SYSTEM PROTEIN"/>
    <property type="match status" value="1"/>
</dbReference>
<organism evidence="2 3">
    <name type="scientific">Pseudomonas mosselii</name>
    <dbReference type="NCBI Taxonomy" id="78327"/>
    <lineage>
        <taxon>Bacteria</taxon>
        <taxon>Pseudomonadati</taxon>
        <taxon>Pseudomonadota</taxon>
        <taxon>Gammaproteobacteria</taxon>
        <taxon>Pseudomonadales</taxon>
        <taxon>Pseudomonadaceae</taxon>
        <taxon>Pseudomonas</taxon>
    </lineage>
</organism>
<dbReference type="RefSeq" id="WP_051555745.1">
    <property type="nucleotide sequence ID" value="NZ_CP081966.1"/>
</dbReference>
<dbReference type="SUPFAM" id="SSF52980">
    <property type="entry name" value="Restriction endonuclease-like"/>
    <property type="match status" value="1"/>
</dbReference>
<dbReference type="Pfam" id="PF04471">
    <property type="entry name" value="Mrr_cat"/>
    <property type="match status" value="1"/>
</dbReference>
<dbReference type="InterPro" id="IPR007560">
    <property type="entry name" value="Restrct_endonuc_IV_Mrr"/>
</dbReference>
<evidence type="ECO:0000259" key="1">
    <source>
        <dbReference type="Pfam" id="PF04471"/>
    </source>
</evidence>
<name>A0ABX9B7I3_9PSED</name>
<dbReference type="Proteomes" id="UP000825591">
    <property type="component" value="Chromosome"/>
</dbReference>
<dbReference type="InterPro" id="IPR011856">
    <property type="entry name" value="tRNA_endonuc-like_dom_sf"/>
</dbReference>
<evidence type="ECO:0000313" key="2">
    <source>
        <dbReference type="EMBL" id="QZP28720.1"/>
    </source>
</evidence>
<feature type="domain" description="Restriction endonuclease type IV Mrr" evidence="1">
    <location>
        <begin position="142"/>
        <end position="258"/>
    </location>
</feature>
<protein>
    <submittedName>
        <fullName evidence="2">Restriction endonuclease</fullName>
    </submittedName>
</protein>
<keyword evidence="3" id="KW-1185">Reference proteome</keyword>
<proteinExistence type="predicted"/>
<dbReference type="EMBL" id="CP081966">
    <property type="protein sequence ID" value="QZP28720.1"/>
    <property type="molecule type" value="Genomic_DNA"/>
</dbReference>
<dbReference type="GO" id="GO:0004519">
    <property type="term" value="F:endonuclease activity"/>
    <property type="evidence" value="ECO:0007669"/>
    <property type="project" value="UniProtKB-KW"/>
</dbReference>